<dbReference type="EMBL" id="CAJNJA010008401">
    <property type="protein sequence ID" value="CAE7236151.1"/>
    <property type="molecule type" value="Genomic_DNA"/>
</dbReference>
<evidence type="ECO:0000313" key="2">
    <source>
        <dbReference type="Proteomes" id="UP000601435"/>
    </source>
</evidence>
<reference evidence="1" key="1">
    <citation type="submission" date="2021-02" db="EMBL/GenBank/DDBJ databases">
        <authorList>
            <person name="Dougan E. K."/>
            <person name="Rhodes N."/>
            <person name="Thang M."/>
            <person name="Chan C."/>
        </authorList>
    </citation>
    <scope>NUCLEOTIDE SEQUENCE</scope>
</reference>
<comment type="caution">
    <text evidence="1">The sequence shown here is derived from an EMBL/GenBank/DDBJ whole genome shotgun (WGS) entry which is preliminary data.</text>
</comment>
<proteinExistence type="predicted"/>
<dbReference type="Proteomes" id="UP000601435">
    <property type="component" value="Unassembled WGS sequence"/>
</dbReference>
<protein>
    <submittedName>
        <fullName evidence="1">Uncharacterized protein</fullName>
    </submittedName>
</protein>
<evidence type="ECO:0000313" key="1">
    <source>
        <dbReference type="EMBL" id="CAE7236151.1"/>
    </source>
</evidence>
<accession>A0A812L5E4</accession>
<keyword evidence="2" id="KW-1185">Reference proteome</keyword>
<sequence>MTTTSFAREINTQVFWRCPESRLATAVECVKVTLQEPQQKAVIIRSIRIRSGKPRRRLSELDALDAGDLNQADLMVDLENWQGKMVTWSIS</sequence>
<name>A0A812L5E4_9DINO</name>
<dbReference type="AlphaFoldDB" id="A0A812L5E4"/>
<feature type="non-terminal residue" evidence="1">
    <location>
        <position position="91"/>
    </location>
</feature>
<organism evidence="1 2">
    <name type="scientific">Symbiodinium necroappetens</name>
    <dbReference type="NCBI Taxonomy" id="1628268"/>
    <lineage>
        <taxon>Eukaryota</taxon>
        <taxon>Sar</taxon>
        <taxon>Alveolata</taxon>
        <taxon>Dinophyceae</taxon>
        <taxon>Suessiales</taxon>
        <taxon>Symbiodiniaceae</taxon>
        <taxon>Symbiodinium</taxon>
    </lineage>
</organism>
<gene>
    <name evidence="1" type="ORF">SNEC2469_LOCUS3960</name>
</gene>
<dbReference type="OrthoDB" id="410762at2759"/>